<proteinExistence type="predicted"/>
<sequence length="103" mass="11377">MTSCITCGMPFEGEHKDMVGLQSLYGPVCTFCSVGDKIKTGDEIFEGGVQFFLSTVAGGDLELAQRLVRKNMKSLPYWQEHSFEGLSGPEATDEEFQIAMMKL</sequence>
<gene>
    <name evidence="1" type="ORF">UT30_C0019G0002</name>
</gene>
<protein>
    <submittedName>
        <fullName evidence="1">Uncharacterized protein</fullName>
    </submittedName>
</protein>
<comment type="caution">
    <text evidence="1">The sequence shown here is derived from an EMBL/GenBank/DDBJ whole genome shotgun (WGS) entry which is preliminary data.</text>
</comment>
<dbReference type="Proteomes" id="UP000033935">
    <property type="component" value="Unassembled WGS sequence"/>
</dbReference>
<dbReference type="EMBL" id="LBWG01000019">
    <property type="protein sequence ID" value="KKR03766.1"/>
    <property type="molecule type" value="Genomic_DNA"/>
</dbReference>
<name>A0A0G0MTM3_9BACT</name>
<accession>A0A0G0MTM3</accession>
<evidence type="ECO:0000313" key="2">
    <source>
        <dbReference type="Proteomes" id="UP000033935"/>
    </source>
</evidence>
<organism evidence="1 2">
    <name type="scientific">Candidatus Uhrbacteria bacterium GW2011_GWF2_39_13</name>
    <dbReference type="NCBI Taxonomy" id="1618995"/>
    <lineage>
        <taxon>Bacteria</taxon>
        <taxon>Candidatus Uhriibacteriota</taxon>
    </lineage>
</organism>
<evidence type="ECO:0000313" key="1">
    <source>
        <dbReference type="EMBL" id="KKR03766.1"/>
    </source>
</evidence>
<reference evidence="1 2" key="1">
    <citation type="journal article" date="2015" name="Nature">
        <title>rRNA introns, odd ribosomes, and small enigmatic genomes across a large radiation of phyla.</title>
        <authorList>
            <person name="Brown C.T."/>
            <person name="Hug L.A."/>
            <person name="Thomas B.C."/>
            <person name="Sharon I."/>
            <person name="Castelle C.J."/>
            <person name="Singh A."/>
            <person name="Wilkins M.J."/>
            <person name="Williams K.H."/>
            <person name="Banfield J.F."/>
        </authorList>
    </citation>
    <scope>NUCLEOTIDE SEQUENCE [LARGE SCALE GENOMIC DNA]</scope>
</reference>
<dbReference type="AlphaFoldDB" id="A0A0G0MTM3"/>